<dbReference type="Pfam" id="PF02390">
    <property type="entry name" value="Methyltransf_4"/>
    <property type="match status" value="1"/>
</dbReference>
<dbReference type="Proteomes" id="UP000309584">
    <property type="component" value="Unassembled WGS sequence"/>
</dbReference>
<keyword evidence="3 7" id="KW-0489">Methyltransferase</keyword>
<dbReference type="PROSITE" id="PS51625">
    <property type="entry name" value="SAM_MT_TRMB"/>
    <property type="match status" value="1"/>
</dbReference>
<evidence type="ECO:0000256" key="5">
    <source>
        <dbReference type="ARBA" id="ARBA00022691"/>
    </source>
</evidence>
<keyword evidence="9" id="KW-1185">Reference proteome</keyword>
<protein>
    <recommendedName>
        <fullName evidence="7">tRNA (guanine-N(7)-)-methyltransferase</fullName>
        <ecNumber evidence="7">2.1.1.33</ecNumber>
    </recommendedName>
    <alternativeName>
        <fullName evidence="7">tRNA (guanine(46)-N(7))-methyltransferase</fullName>
    </alternativeName>
    <alternativeName>
        <fullName evidence="7">tRNA(m7G46)-methyltransferase</fullName>
    </alternativeName>
</protein>
<keyword evidence="5 7" id="KW-0949">S-adenosyl-L-methionine</keyword>
<dbReference type="PANTHER" id="PTHR23417">
    <property type="entry name" value="3-DEOXY-D-MANNO-OCTULOSONIC-ACID TRANSFERASE/TRNA GUANINE-N 7 - -METHYLTRANSFERASE"/>
    <property type="match status" value="1"/>
</dbReference>
<evidence type="ECO:0000256" key="4">
    <source>
        <dbReference type="ARBA" id="ARBA00022679"/>
    </source>
</evidence>
<feature type="binding site" evidence="7">
    <location>
        <position position="234"/>
    </location>
    <ligand>
        <name>substrate</name>
    </ligand>
</feature>
<organism evidence="8 9">
    <name type="scientific">Campylobacter taeniopygiae</name>
    <dbReference type="NCBI Taxonomy" id="2510188"/>
    <lineage>
        <taxon>Bacteria</taxon>
        <taxon>Pseudomonadati</taxon>
        <taxon>Campylobacterota</taxon>
        <taxon>Epsilonproteobacteria</taxon>
        <taxon>Campylobacterales</taxon>
        <taxon>Campylobacteraceae</taxon>
        <taxon>Campylobacter</taxon>
    </lineage>
</organism>
<keyword evidence="4 7" id="KW-0808">Transferase</keyword>
<name>A0ABY2THS7_9BACT</name>
<dbReference type="RefSeq" id="WP_137624382.1">
    <property type="nucleotide sequence ID" value="NZ_NXLY01000016.1"/>
</dbReference>
<gene>
    <name evidence="7" type="primary">trmB</name>
    <name evidence="8" type="ORF">CQA75_07605</name>
</gene>
<evidence type="ECO:0000256" key="6">
    <source>
        <dbReference type="ARBA" id="ARBA00022694"/>
    </source>
</evidence>
<comment type="caution">
    <text evidence="7">Lacks conserved residue(s) required for the propagation of feature annotation.</text>
</comment>
<proteinExistence type="inferred from homology"/>
<dbReference type="EC" id="2.1.1.33" evidence="7"/>
<comment type="similarity">
    <text evidence="7">Belongs to the class I-like SAM-binding methyltransferase superfamily. TrmB family.</text>
</comment>
<feature type="binding site" evidence="7">
    <location>
        <position position="204"/>
    </location>
    <ligand>
        <name>substrate</name>
    </ligand>
</feature>
<comment type="catalytic activity">
    <reaction evidence="1 7">
        <text>guanosine(46) in tRNA + S-adenosyl-L-methionine = N(7)-methylguanosine(46) in tRNA + S-adenosyl-L-homocysteine</text>
        <dbReference type="Rhea" id="RHEA:42708"/>
        <dbReference type="Rhea" id="RHEA-COMP:10188"/>
        <dbReference type="Rhea" id="RHEA-COMP:10189"/>
        <dbReference type="ChEBI" id="CHEBI:57856"/>
        <dbReference type="ChEBI" id="CHEBI:59789"/>
        <dbReference type="ChEBI" id="CHEBI:74269"/>
        <dbReference type="ChEBI" id="CHEBI:74480"/>
        <dbReference type="EC" id="2.1.1.33"/>
    </reaction>
</comment>
<feature type="binding site" evidence="7">
    <location>
        <position position="126"/>
    </location>
    <ligand>
        <name>S-adenosyl-L-methionine</name>
        <dbReference type="ChEBI" id="CHEBI:59789"/>
    </ligand>
</feature>
<dbReference type="EMBL" id="NXLY01000016">
    <property type="protein sequence ID" value="TKX33403.1"/>
    <property type="molecule type" value="Genomic_DNA"/>
</dbReference>
<evidence type="ECO:0000313" key="9">
    <source>
        <dbReference type="Proteomes" id="UP000309584"/>
    </source>
</evidence>
<keyword evidence="6 7" id="KW-0819">tRNA processing</keyword>
<accession>A0ABY2THS7</accession>
<dbReference type="InterPro" id="IPR055361">
    <property type="entry name" value="tRNA_methyltr_TrmB_bact"/>
</dbReference>
<dbReference type="CDD" id="cd02440">
    <property type="entry name" value="AdoMet_MTases"/>
    <property type="match status" value="1"/>
</dbReference>
<dbReference type="NCBIfam" id="TIGR00091">
    <property type="entry name" value="tRNA (guanosine(46)-N7)-methyltransferase TrmB"/>
    <property type="match status" value="1"/>
</dbReference>
<evidence type="ECO:0000256" key="7">
    <source>
        <dbReference type="HAMAP-Rule" id="MF_01057"/>
    </source>
</evidence>
<evidence type="ECO:0000256" key="3">
    <source>
        <dbReference type="ARBA" id="ARBA00022603"/>
    </source>
</evidence>
<evidence type="ECO:0000256" key="2">
    <source>
        <dbReference type="ARBA" id="ARBA00003015"/>
    </source>
</evidence>
<reference evidence="8 9" key="1">
    <citation type="submission" date="2018-05" db="EMBL/GenBank/DDBJ databases">
        <title>Novel Campyloabacter and Helicobacter Species and Strains.</title>
        <authorList>
            <person name="Mannion A.J."/>
            <person name="Shen Z."/>
            <person name="Fox J.G."/>
        </authorList>
    </citation>
    <scope>NUCLEOTIDE SEQUENCE [LARGE SCALE GENOMIC DNA]</scope>
    <source>
        <strain evidence="9">MIT10-5678</strain>
    </source>
</reference>
<feature type="binding site" evidence="7">
    <location>
        <position position="151"/>
    </location>
    <ligand>
        <name>S-adenosyl-L-methionine</name>
        <dbReference type="ChEBI" id="CHEBI:59789"/>
    </ligand>
</feature>
<feature type="binding site" evidence="7">
    <location>
        <position position="178"/>
    </location>
    <ligand>
        <name>S-adenosyl-L-methionine</name>
        <dbReference type="ChEBI" id="CHEBI:59789"/>
    </ligand>
</feature>
<comment type="caution">
    <text evidence="8">The sequence shown here is derived from an EMBL/GenBank/DDBJ whole genome shotgun (WGS) entry which is preliminary data.</text>
</comment>
<dbReference type="InterPro" id="IPR029063">
    <property type="entry name" value="SAM-dependent_MTases_sf"/>
</dbReference>
<dbReference type="NCBIfam" id="NF010719">
    <property type="entry name" value="PRK14121.1"/>
    <property type="match status" value="1"/>
</dbReference>
<evidence type="ECO:0000313" key="8">
    <source>
        <dbReference type="EMBL" id="TKX33403.1"/>
    </source>
</evidence>
<dbReference type="PANTHER" id="PTHR23417:SF14">
    <property type="entry name" value="PENTACOTRIPEPTIDE-REPEAT REGION OF PRORP DOMAIN-CONTAINING PROTEIN"/>
    <property type="match status" value="1"/>
</dbReference>
<comment type="function">
    <text evidence="2 7">Catalyzes the formation of N(7)-methylguanine at position 46 (m7G46) in tRNA.</text>
</comment>
<evidence type="ECO:0000256" key="1">
    <source>
        <dbReference type="ARBA" id="ARBA00000142"/>
    </source>
</evidence>
<dbReference type="InterPro" id="IPR003358">
    <property type="entry name" value="tRNA_(Gua-N-7)_MeTrfase_Trmb"/>
</dbReference>
<dbReference type="HAMAP" id="MF_01057">
    <property type="entry name" value="tRNA_methyltr_TrmB"/>
    <property type="match status" value="1"/>
</dbReference>
<comment type="pathway">
    <text evidence="7">tRNA modification; N(7)-methylguanine-tRNA biosynthesis.</text>
</comment>
<sequence>MPNFKVKKIKDLILPFKKDEVELEWMAENNNVILIYTKVNEESFFLQVKKEKDSSFVIKGDKHTKPSKIAYLQKSLQIFRDYFCNHEDIINEAFAFKHNALIEKTSLIAYDFDQLLSKIKGKIYIEIGFGSGRHLLYQAKNNPDTLIIGVEIYNPAITQVAKLAKSQNLSNIMLIQSDARLLLSVLESNSVEKIFLHFPVPWDKKPHRRVIAKNFCQECARVLGKNGRFELRTDSYEYFDFTLKQFLHFSTPKFSLRKNEDLEISSKYEDRWKRQNKDIFDLWVWNLDSAYDELNLDDFDFSDMTFNANDLILLEKNFKNLTLKGDDYFLHFENLYQAKEGLIFKIAFGAFNKPEHSYIYVGEKIEFLFKKPFRIKENLKAMEKLKKVLKFHFDTALFS</sequence>
<dbReference type="Gene3D" id="3.40.50.150">
    <property type="entry name" value="Vaccinia Virus protein VP39"/>
    <property type="match status" value="1"/>
</dbReference>
<dbReference type="SUPFAM" id="SSF53335">
    <property type="entry name" value="S-adenosyl-L-methionine-dependent methyltransferases"/>
    <property type="match status" value="1"/>
</dbReference>